<organism evidence="4 5">
    <name type="scientific">Pleionea mediterranea</name>
    <dbReference type="NCBI Taxonomy" id="523701"/>
    <lineage>
        <taxon>Bacteria</taxon>
        <taxon>Pseudomonadati</taxon>
        <taxon>Pseudomonadota</taxon>
        <taxon>Gammaproteobacteria</taxon>
        <taxon>Oceanospirillales</taxon>
        <taxon>Pleioneaceae</taxon>
        <taxon>Pleionea</taxon>
    </lineage>
</organism>
<gene>
    <name evidence="4" type="ORF">C8D97_104167</name>
</gene>
<sequence>LKVLMVFVLAMVSVVSQAKKETITFIHTDHLGSPIMATNEDGSVKWREDYQPFGKQLTNQDTDNNVGFTGHKDDKSLGLTYMQARWYHPEAGRFMSLDPIRYRDVHSFNRYVYANNNPYKYVDPDGKSPKNQAGLIPFSHKQINNSLAHEAWLRNAEFQRAKDNRDLANIGKVVVGSTAVAICVIAEPCGVIAGIGAVGGGVAAIEGSTALAGANEGKGIHLVEVTAERIALGVGAEENAANTFGKNAKSTFDISTGLVGFLNGSTSLIWSTSTRSERVMGGVDTATGLQSTYNGIEGGLNNEE</sequence>
<dbReference type="InterPro" id="IPR056823">
    <property type="entry name" value="TEN-like_YD-shell"/>
</dbReference>
<protein>
    <submittedName>
        <fullName evidence="4">RHS repeat-associated protein</fullName>
    </submittedName>
</protein>
<comment type="caution">
    <text evidence="4">The sequence shown here is derived from an EMBL/GenBank/DDBJ whole genome shotgun (WGS) entry which is preliminary data.</text>
</comment>
<evidence type="ECO:0000313" key="5">
    <source>
        <dbReference type="Proteomes" id="UP000245790"/>
    </source>
</evidence>
<name>A0A316FWM2_9GAMM</name>
<feature type="domain" description="Teneurin-like YD-shell" evidence="3">
    <location>
        <begin position="20"/>
        <end position="118"/>
    </location>
</feature>
<evidence type="ECO:0000259" key="3">
    <source>
        <dbReference type="Pfam" id="PF25023"/>
    </source>
</evidence>
<keyword evidence="1" id="KW-0677">Repeat</keyword>
<accession>A0A316FWM2</accession>
<keyword evidence="2" id="KW-0732">Signal</keyword>
<dbReference type="NCBIfam" id="TIGR03696">
    <property type="entry name" value="Rhs_assc_core"/>
    <property type="match status" value="1"/>
</dbReference>
<dbReference type="InterPro" id="IPR050708">
    <property type="entry name" value="T6SS_VgrG/RHS"/>
</dbReference>
<evidence type="ECO:0000256" key="1">
    <source>
        <dbReference type="ARBA" id="ARBA00022737"/>
    </source>
</evidence>
<evidence type="ECO:0000313" key="4">
    <source>
        <dbReference type="EMBL" id="PWK52949.1"/>
    </source>
</evidence>
<dbReference type="Pfam" id="PF25023">
    <property type="entry name" value="TEN_YD-shell"/>
    <property type="match status" value="1"/>
</dbReference>
<feature type="non-terminal residue" evidence="4">
    <location>
        <position position="1"/>
    </location>
</feature>
<keyword evidence="5" id="KW-1185">Reference proteome</keyword>
<dbReference type="PANTHER" id="PTHR32305:SF17">
    <property type="entry name" value="TRNA NUCLEASE WAPA"/>
    <property type="match status" value="1"/>
</dbReference>
<dbReference type="Gene3D" id="2.180.10.10">
    <property type="entry name" value="RHS repeat-associated core"/>
    <property type="match status" value="1"/>
</dbReference>
<dbReference type="AlphaFoldDB" id="A0A316FWM2"/>
<feature type="signal peptide" evidence="2">
    <location>
        <begin position="1"/>
        <end position="18"/>
    </location>
</feature>
<dbReference type="Proteomes" id="UP000245790">
    <property type="component" value="Unassembled WGS sequence"/>
</dbReference>
<evidence type="ECO:0000256" key="2">
    <source>
        <dbReference type="SAM" id="SignalP"/>
    </source>
</evidence>
<dbReference type="RefSeq" id="WP_210204875.1">
    <property type="nucleotide sequence ID" value="NZ_QGGU01000004.1"/>
</dbReference>
<dbReference type="EMBL" id="QGGU01000004">
    <property type="protein sequence ID" value="PWK52949.1"/>
    <property type="molecule type" value="Genomic_DNA"/>
</dbReference>
<dbReference type="PANTHER" id="PTHR32305">
    <property type="match status" value="1"/>
</dbReference>
<proteinExistence type="predicted"/>
<feature type="chain" id="PRO_5016334208" evidence="2">
    <location>
        <begin position="19"/>
        <end position="304"/>
    </location>
</feature>
<dbReference type="InterPro" id="IPR022385">
    <property type="entry name" value="Rhs_assc_core"/>
</dbReference>
<reference evidence="4 5" key="1">
    <citation type="submission" date="2018-05" db="EMBL/GenBank/DDBJ databases">
        <title>Genomic Encyclopedia of Type Strains, Phase IV (KMG-IV): sequencing the most valuable type-strain genomes for metagenomic binning, comparative biology and taxonomic classification.</title>
        <authorList>
            <person name="Goeker M."/>
        </authorList>
    </citation>
    <scope>NUCLEOTIDE SEQUENCE [LARGE SCALE GENOMIC DNA]</scope>
    <source>
        <strain evidence="4 5">DSM 25350</strain>
    </source>
</reference>